<evidence type="ECO:0000313" key="5">
    <source>
        <dbReference type="Proteomes" id="UP000662770"/>
    </source>
</evidence>
<dbReference type="InterPro" id="IPR018635">
    <property type="entry name" value="UPF0319"/>
</dbReference>
<dbReference type="EMBL" id="CP071503">
    <property type="protein sequence ID" value="QSX34917.1"/>
    <property type="molecule type" value="Genomic_DNA"/>
</dbReference>
<reference evidence="4 5" key="1">
    <citation type="submission" date="2021-03" db="EMBL/GenBank/DDBJ databases">
        <title>Novel species identification of genus Shewanella.</title>
        <authorList>
            <person name="Liu G."/>
            <person name="Zhang Q."/>
        </authorList>
    </citation>
    <scope>NUCLEOTIDE SEQUENCE [LARGE SCALE GENOMIC DNA]</scope>
    <source>
        <strain evidence="4 5">FJAT-51800</strain>
    </source>
</reference>
<evidence type="ECO:0000256" key="2">
    <source>
        <dbReference type="ARBA" id="ARBA00022729"/>
    </source>
</evidence>
<evidence type="ECO:0000256" key="1">
    <source>
        <dbReference type="ARBA" id="ARBA00008490"/>
    </source>
</evidence>
<feature type="signal peptide" evidence="3">
    <location>
        <begin position="1"/>
        <end position="21"/>
    </location>
</feature>
<proteinExistence type="inferred from homology"/>
<dbReference type="Pfam" id="PF09829">
    <property type="entry name" value="DUF2057"/>
    <property type="match status" value="1"/>
</dbReference>
<dbReference type="PANTHER" id="PTHR38108:SF1">
    <property type="entry name" value="UPF0319 PROTEIN YCCT"/>
    <property type="match status" value="1"/>
</dbReference>
<accession>A0ABX7QTV3</accession>
<evidence type="ECO:0000313" key="4">
    <source>
        <dbReference type="EMBL" id="QSX34917.1"/>
    </source>
</evidence>
<name>A0ABX7QTV3_9GAMM</name>
<dbReference type="Proteomes" id="UP000662770">
    <property type="component" value="Chromosome"/>
</dbReference>
<feature type="chain" id="PRO_5046248167" evidence="3">
    <location>
        <begin position="22"/>
        <end position="228"/>
    </location>
</feature>
<organism evidence="4 5">
    <name type="scientific">Shewanella avicenniae</name>
    <dbReference type="NCBI Taxonomy" id="2814294"/>
    <lineage>
        <taxon>Bacteria</taxon>
        <taxon>Pseudomonadati</taxon>
        <taxon>Pseudomonadota</taxon>
        <taxon>Gammaproteobacteria</taxon>
        <taxon>Alteromonadales</taxon>
        <taxon>Shewanellaceae</taxon>
        <taxon>Shewanella</taxon>
    </lineage>
</organism>
<comment type="similarity">
    <text evidence="1">Belongs to the UPF0319 family.</text>
</comment>
<protein>
    <submittedName>
        <fullName evidence="4">DUF2057 domain-containing protein</fullName>
    </submittedName>
</protein>
<sequence>MKPLMTVSALFALICSSSAFAANFKIPMSFEYLALDGTQIETNHFTHKAEITLSGGTHKLAIRYNDVYDDPLSESPNFVKSSPFIITINVDESANYELAPAQKIIDSPAFAKSPKIVISQQNGAAVDYSVQQTDIQESSFIGKLFNGGSKGPDVDTVAAAVTAGKPIPQPLAAQPTAVEAMTAAPVATTAQPSATTQPTQAEQMLQYWWQQADEKTRKEFMSWAIKQL</sequence>
<dbReference type="RefSeq" id="WP_207356114.1">
    <property type="nucleotide sequence ID" value="NZ_CP071503.1"/>
</dbReference>
<evidence type="ECO:0000256" key="3">
    <source>
        <dbReference type="SAM" id="SignalP"/>
    </source>
</evidence>
<keyword evidence="5" id="KW-1185">Reference proteome</keyword>
<keyword evidence="2 3" id="KW-0732">Signal</keyword>
<dbReference type="PANTHER" id="PTHR38108">
    <property type="entry name" value="UPF0319 PROTEIN YCCT"/>
    <property type="match status" value="1"/>
</dbReference>
<gene>
    <name evidence="4" type="ORF">JYB87_06770</name>
</gene>